<keyword evidence="2" id="KW-0012">Acyltransferase</keyword>
<dbReference type="CDD" id="cd05403">
    <property type="entry name" value="NT_KNTase_like"/>
    <property type="match status" value="1"/>
</dbReference>
<feature type="domain" description="N-acetyltransferase" evidence="1">
    <location>
        <begin position="279"/>
        <end position="435"/>
    </location>
</feature>
<accession>A0ABT9CCM4</accession>
<dbReference type="InterPro" id="IPR043519">
    <property type="entry name" value="NT_sf"/>
</dbReference>
<proteinExistence type="predicted"/>
<dbReference type="Proteomes" id="UP001240171">
    <property type="component" value="Unassembled WGS sequence"/>
</dbReference>
<dbReference type="EMBL" id="JAUQTB010000005">
    <property type="protein sequence ID" value="MDO7907004.1"/>
    <property type="molecule type" value="Genomic_DNA"/>
</dbReference>
<dbReference type="PROSITE" id="PS51186">
    <property type="entry name" value="GNAT"/>
    <property type="match status" value="1"/>
</dbReference>
<dbReference type="Gene3D" id="3.30.460.10">
    <property type="entry name" value="Beta Polymerase, domain 2"/>
    <property type="match status" value="1"/>
</dbReference>
<reference evidence="2 3" key="1">
    <citation type="submission" date="2023-07" db="EMBL/GenBank/DDBJ databases">
        <title>Paenibacillus sp. JX-17 nov. isolated from soil.</title>
        <authorList>
            <person name="Wan Y."/>
            <person name="Liu B."/>
        </authorList>
    </citation>
    <scope>NUCLEOTIDE SEQUENCE [LARGE SCALE GENOMIC DNA]</scope>
    <source>
        <strain evidence="2 3">JX-17</strain>
    </source>
</reference>
<protein>
    <submittedName>
        <fullName evidence="2">GNAT family N-acetyltransferase</fullName>
        <ecNumber evidence="2">2.3.1.-</ecNumber>
    </submittedName>
</protein>
<dbReference type="Gene3D" id="3.40.630.30">
    <property type="match status" value="1"/>
</dbReference>
<gene>
    <name evidence="2" type="ORF">Q5741_11310</name>
</gene>
<dbReference type="GO" id="GO:0016746">
    <property type="term" value="F:acyltransferase activity"/>
    <property type="evidence" value="ECO:0007669"/>
    <property type="project" value="UniProtKB-KW"/>
</dbReference>
<keyword evidence="3" id="KW-1185">Reference proteome</keyword>
<dbReference type="SUPFAM" id="SSF81301">
    <property type="entry name" value="Nucleotidyltransferase"/>
    <property type="match status" value="1"/>
</dbReference>
<evidence type="ECO:0000313" key="2">
    <source>
        <dbReference type="EMBL" id="MDO7907004.1"/>
    </source>
</evidence>
<evidence type="ECO:0000313" key="3">
    <source>
        <dbReference type="Proteomes" id="UP001240171"/>
    </source>
</evidence>
<keyword evidence="2" id="KW-0808">Transferase</keyword>
<dbReference type="InterPro" id="IPR016181">
    <property type="entry name" value="Acyl_CoA_acyltransferase"/>
</dbReference>
<comment type="caution">
    <text evidence="2">The sequence shown here is derived from an EMBL/GenBank/DDBJ whole genome shotgun (WGS) entry which is preliminary data.</text>
</comment>
<dbReference type="EC" id="2.3.1.-" evidence="2"/>
<organism evidence="2 3">
    <name type="scientific">Paenibacillus lacisoli</name>
    <dbReference type="NCBI Taxonomy" id="3064525"/>
    <lineage>
        <taxon>Bacteria</taxon>
        <taxon>Bacillati</taxon>
        <taxon>Bacillota</taxon>
        <taxon>Bacilli</taxon>
        <taxon>Bacillales</taxon>
        <taxon>Paenibacillaceae</taxon>
        <taxon>Paenibacillus</taxon>
    </lineage>
</organism>
<dbReference type="SUPFAM" id="SSF55729">
    <property type="entry name" value="Acyl-CoA N-acyltransferases (Nat)"/>
    <property type="match status" value="1"/>
</dbReference>
<dbReference type="Pfam" id="PF00583">
    <property type="entry name" value="Acetyltransf_1"/>
    <property type="match status" value="1"/>
</dbReference>
<evidence type="ECO:0000259" key="1">
    <source>
        <dbReference type="PROSITE" id="PS51186"/>
    </source>
</evidence>
<name>A0ABT9CCM4_9BACL</name>
<sequence>MNDSMNRQNEAIQRVCRSLQAEPGVQAIFLKGSLARGEGDTYSDVDLYCMVADEEINAFLPERIRIMEAYRPLIYWSEASFVGPQIVGVYDDGLHLDLYTVTYGSLPRTDALQVLYDPQDKLKDYVECRYPLEPAVLIRTIHEFMFTLLEFETAYSRGDSIWASQLGHYMAGDLASLIRYLDNPAAAHLGLKRLSQNTGASIASRMEQAMEGMAPSRQPEGVQILVQLAGELIVRLPEAICEQINMTFFDFMAGRIYELGVKNSLIEASSAAEKHAAEVELRFCRDEDEAVLAAFRLAEGQERFTAMPASLLDLGREDSRRYPVVITADDQVVGFMVLHTWPGPASYSPNRQAILLRGLSITKEMQGQGFGRRALQILPGFVQNHFADADEIVLGVNEENMVAKNLYAKTGFTDTGRRVKGLQGDIQCVWSQSFELNL</sequence>
<dbReference type="InterPro" id="IPR000182">
    <property type="entry name" value="GNAT_dom"/>
</dbReference>